<accession>A0ABR7IUN5</accession>
<organism evidence="4 5">
    <name type="scientific">Clostridium facile</name>
    <dbReference type="NCBI Taxonomy" id="2763035"/>
    <lineage>
        <taxon>Bacteria</taxon>
        <taxon>Bacillati</taxon>
        <taxon>Bacillota</taxon>
        <taxon>Clostridia</taxon>
        <taxon>Eubacteriales</taxon>
        <taxon>Clostridiaceae</taxon>
        <taxon>Clostridium</taxon>
    </lineage>
</organism>
<sequence>MEIKRVYSHKKAFLDLLLLADEQESMIDRYLEQGELFVLYDQGVKTVCVVVKVQERVYEIKNLATDPSFQGKGYGKAMVEYIFQLYQKIADYLLVGTGDSPLTIPFYEKCGFSYSHRVPNFFVDFYDHPIYEAGKQLIDMVYLKKDFVSG</sequence>
<dbReference type="Proteomes" id="UP000649151">
    <property type="component" value="Unassembled WGS sequence"/>
</dbReference>
<gene>
    <name evidence="4" type="ORF">H8Z77_11310</name>
</gene>
<dbReference type="PANTHER" id="PTHR43420:SF47">
    <property type="entry name" value="N-ACETYLTRANSFERASE DOMAIN-CONTAINING PROTEIN"/>
    <property type="match status" value="1"/>
</dbReference>
<dbReference type="InterPro" id="IPR016181">
    <property type="entry name" value="Acyl_CoA_acyltransferase"/>
</dbReference>
<dbReference type="Pfam" id="PF13508">
    <property type="entry name" value="Acetyltransf_7"/>
    <property type="match status" value="1"/>
</dbReference>
<dbReference type="InterPro" id="IPR000182">
    <property type="entry name" value="GNAT_dom"/>
</dbReference>
<keyword evidence="1" id="KW-0808">Transferase</keyword>
<keyword evidence="2" id="KW-0012">Acyltransferase</keyword>
<evidence type="ECO:0000313" key="4">
    <source>
        <dbReference type="EMBL" id="MBC5788592.1"/>
    </source>
</evidence>
<dbReference type="CDD" id="cd04301">
    <property type="entry name" value="NAT_SF"/>
    <property type="match status" value="1"/>
</dbReference>
<name>A0ABR7IUN5_9CLOT</name>
<comment type="caution">
    <text evidence="4">The sequence shown here is derived from an EMBL/GenBank/DDBJ whole genome shotgun (WGS) entry which is preliminary data.</text>
</comment>
<keyword evidence="5" id="KW-1185">Reference proteome</keyword>
<feature type="domain" description="N-acetyltransferase" evidence="3">
    <location>
        <begin position="1"/>
        <end position="148"/>
    </location>
</feature>
<protein>
    <submittedName>
        <fullName evidence="4">GNAT family N-acetyltransferase</fullName>
    </submittedName>
</protein>
<dbReference type="EMBL" id="JACOQK010000001">
    <property type="protein sequence ID" value="MBC5788592.1"/>
    <property type="molecule type" value="Genomic_DNA"/>
</dbReference>
<dbReference type="PANTHER" id="PTHR43420">
    <property type="entry name" value="ACETYLTRANSFERASE"/>
    <property type="match status" value="1"/>
</dbReference>
<proteinExistence type="predicted"/>
<dbReference type="InterPro" id="IPR050680">
    <property type="entry name" value="YpeA/RimI_acetyltransf"/>
</dbReference>
<dbReference type="RefSeq" id="WP_069987113.1">
    <property type="nucleotide sequence ID" value="NZ_JACOQK010000001.1"/>
</dbReference>
<dbReference type="PROSITE" id="PS51186">
    <property type="entry name" value="GNAT"/>
    <property type="match status" value="1"/>
</dbReference>
<dbReference type="SUPFAM" id="SSF55729">
    <property type="entry name" value="Acyl-CoA N-acyltransferases (Nat)"/>
    <property type="match status" value="1"/>
</dbReference>
<evidence type="ECO:0000256" key="1">
    <source>
        <dbReference type="ARBA" id="ARBA00022679"/>
    </source>
</evidence>
<evidence type="ECO:0000313" key="5">
    <source>
        <dbReference type="Proteomes" id="UP000649151"/>
    </source>
</evidence>
<evidence type="ECO:0000259" key="3">
    <source>
        <dbReference type="PROSITE" id="PS51186"/>
    </source>
</evidence>
<reference evidence="4 5" key="1">
    <citation type="submission" date="2020-08" db="EMBL/GenBank/DDBJ databases">
        <title>Genome public.</title>
        <authorList>
            <person name="Liu C."/>
            <person name="Sun Q."/>
        </authorList>
    </citation>
    <scope>NUCLEOTIDE SEQUENCE [LARGE SCALE GENOMIC DNA]</scope>
    <source>
        <strain evidence="4 5">NSJ-27</strain>
    </source>
</reference>
<evidence type="ECO:0000256" key="2">
    <source>
        <dbReference type="ARBA" id="ARBA00023315"/>
    </source>
</evidence>
<dbReference type="Gene3D" id="3.40.630.30">
    <property type="match status" value="1"/>
</dbReference>